<evidence type="ECO:0000313" key="5">
    <source>
        <dbReference type="EMBL" id="XBS21264.1"/>
    </source>
</evidence>
<sequence>MVTIQTLAAWLKYGSAIVLLTLLFTPLTQAANIEVAVDRNPVSISDSFQLTFTARESPDDDPDFSTLRQDFDILNQRQSSQSSWVNGRFSKTIQWTLDVMAKRTGRLLIPSIAFGDDATEPLTITVMQAPALNNRDDELFLEVETTPEQAYVQSQIIYTLRFYRRVQITQASLSEPELDDAVVEKLTEDSNYNTRINGVSYAVTERKYAIFPQQSGRLTIPPLTLTAEVVSGSRSRFNGFFSSQVTRTKRVSSRAVTLDVLPAADSYTADHWLPAEQLHLEQKWSNDNLRFQVGEPLTRTLTILAKGTTVGQLPELATPSDDAQLKTYPDQPVLKEQKNATGLIAFREEKIAFIPSSAGTFELPAIEVPWFNTESQQMEIARIPPVTLTAVAGTPAAKPTPPAAPASPSTQPTETTVQPTSAGDHFWRWLALFLGSGWLVTLAFLLHRHFRKPKSQDVPLVDSEHKRLKDSIKRLKAACQVNDAQGAKQALMEWGKMQYHSASLGAIAPHCEARLRDEILHLNQCLYAADQNAWEGKPLFQAFAEHNAREQIKRPVDEALEPLYRI</sequence>
<accession>A0AAU7NWC8</accession>
<dbReference type="InterPro" id="IPR057699">
    <property type="entry name" value="DUF7939"/>
</dbReference>
<dbReference type="InterPro" id="IPR025738">
    <property type="entry name" value="BatD"/>
</dbReference>
<reference evidence="5 6" key="1">
    <citation type="journal article" date="2024" name="Microbiology">
        <title>Methylomarinum rosea sp. nov., a novel halophilic methanotrophic bacterium from the hypersaline Lake Elton.</title>
        <authorList>
            <person name="Suleimanov R.Z."/>
            <person name="Oshkin I.Y."/>
            <person name="Danilova O.V."/>
            <person name="Suzina N.E."/>
            <person name="Dedysh S.N."/>
        </authorList>
    </citation>
    <scope>NUCLEOTIDE SEQUENCE [LARGE SCALE GENOMIC DNA]</scope>
    <source>
        <strain evidence="5 6">Ch1-1</strain>
    </source>
</reference>
<evidence type="ECO:0000259" key="4">
    <source>
        <dbReference type="Pfam" id="PF25607"/>
    </source>
</evidence>
<keyword evidence="6" id="KW-1185">Reference proteome</keyword>
<feature type="region of interest" description="Disordered" evidence="1">
    <location>
        <begin position="392"/>
        <end position="419"/>
    </location>
</feature>
<proteinExistence type="predicted"/>
<dbReference type="PANTHER" id="PTHR40940:SF1">
    <property type="entry name" value="PROTEIN BATD"/>
    <property type="match status" value="1"/>
</dbReference>
<evidence type="ECO:0000256" key="3">
    <source>
        <dbReference type="SAM" id="SignalP"/>
    </source>
</evidence>
<feature type="compositionally biased region" description="Low complexity" evidence="1">
    <location>
        <begin position="406"/>
        <end position="416"/>
    </location>
</feature>
<keyword evidence="3" id="KW-0732">Signal</keyword>
<keyword evidence="2" id="KW-1133">Transmembrane helix</keyword>
<organism evidence="5 6">
    <name type="scientific">Methylomarinum roseum</name>
    <dbReference type="NCBI Taxonomy" id="3067653"/>
    <lineage>
        <taxon>Bacteria</taxon>
        <taxon>Pseudomonadati</taxon>
        <taxon>Pseudomonadota</taxon>
        <taxon>Gammaproteobacteria</taxon>
        <taxon>Methylococcales</taxon>
        <taxon>Methylococcaceae</taxon>
        <taxon>Methylomarinum</taxon>
    </lineage>
</organism>
<protein>
    <submittedName>
        <fullName evidence="5">BatD family protein</fullName>
    </submittedName>
</protein>
<name>A0AAU7NWC8_9GAMM</name>
<feature type="domain" description="DUF7939" evidence="4">
    <location>
        <begin position="469"/>
        <end position="549"/>
    </location>
</feature>
<evidence type="ECO:0000256" key="2">
    <source>
        <dbReference type="SAM" id="Phobius"/>
    </source>
</evidence>
<dbReference type="KEGG" id="mech:Q9L42_003830"/>
<keyword evidence="2" id="KW-0472">Membrane</keyword>
<dbReference type="Pfam" id="PF25607">
    <property type="entry name" value="DUF7939"/>
    <property type="match status" value="1"/>
</dbReference>
<feature type="signal peptide" evidence="3">
    <location>
        <begin position="1"/>
        <end position="30"/>
    </location>
</feature>
<gene>
    <name evidence="5" type="ORF">Q9L42_003830</name>
</gene>
<feature type="transmembrane region" description="Helical" evidence="2">
    <location>
        <begin position="426"/>
        <end position="446"/>
    </location>
</feature>
<feature type="chain" id="PRO_5043526384" evidence="3">
    <location>
        <begin position="31"/>
        <end position="566"/>
    </location>
</feature>
<dbReference type="AlphaFoldDB" id="A0AAU7NWC8"/>
<evidence type="ECO:0000313" key="6">
    <source>
        <dbReference type="Proteomes" id="UP001225378"/>
    </source>
</evidence>
<dbReference type="Pfam" id="PF13584">
    <property type="entry name" value="BatD"/>
    <property type="match status" value="1"/>
</dbReference>
<dbReference type="RefSeq" id="WP_305909749.1">
    <property type="nucleotide sequence ID" value="NZ_CP157743.1"/>
</dbReference>
<dbReference type="EMBL" id="CP157743">
    <property type="protein sequence ID" value="XBS21264.1"/>
    <property type="molecule type" value="Genomic_DNA"/>
</dbReference>
<keyword evidence="2" id="KW-0812">Transmembrane</keyword>
<dbReference type="PANTHER" id="PTHR40940">
    <property type="entry name" value="PROTEIN BATD-RELATED"/>
    <property type="match status" value="1"/>
</dbReference>
<dbReference type="Proteomes" id="UP001225378">
    <property type="component" value="Chromosome"/>
</dbReference>
<evidence type="ECO:0000256" key="1">
    <source>
        <dbReference type="SAM" id="MobiDB-lite"/>
    </source>
</evidence>